<dbReference type="InterPro" id="IPR011547">
    <property type="entry name" value="SLC26A/SulP_dom"/>
</dbReference>
<feature type="transmembrane region" description="Helical" evidence="9">
    <location>
        <begin position="446"/>
        <end position="476"/>
    </location>
</feature>
<dbReference type="GO" id="GO:0055085">
    <property type="term" value="P:transmembrane transport"/>
    <property type="evidence" value="ECO:0007669"/>
    <property type="project" value="InterPro"/>
</dbReference>
<protein>
    <submittedName>
        <fullName evidence="11">Transporter</fullName>
    </submittedName>
</protein>
<feature type="transmembrane region" description="Helical" evidence="9">
    <location>
        <begin position="394"/>
        <end position="411"/>
    </location>
</feature>
<feature type="transmembrane region" description="Helical" evidence="9">
    <location>
        <begin position="145"/>
        <end position="167"/>
    </location>
</feature>
<name>A0A2Z5JED3_STRAR</name>
<evidence type="ECO:0000256" key="8">
    <source>
        <dbReference type="SAM" id="MobiDB-lite"/>
    </source>
</evidence>
<keyword evidence="3 9" id="KW-0812">Transmembrane</keyword>
<dbReference type="GO" id="GO:0008270">
    <property type="term" value="F:zinc ion binding"/>
    <property type="evidence" value="ECO:0007669"/>
    <property type="project" value="InterPro"/>
</dbReference>
<dbReference type="PANTHER" id="PTHR11814">
    <property type="entry name" value="SULFATE TRANSPORTER"/>
    <property type="match status" value="1"/>
</dbReference>
<feature type="transmembrane region" description="Helical" evidence="9">
    <location>
        <begin position="71"/>
        <end position="91"/>
    </location>
</feature>
<dbReference type="RefSeq" id="WP_114245263.1">
    <property type="nucleotide sequence ID" value="NZ_CP027306.1"/>
</dbReference>
<dbReference type="SMART" id="SM00947">
    <property type="entry name" value="Pro_CA"/>
    <property type="match status" value="1"/>
</dbReference>
<organism evidence="11 12">
    <name type="scientific">Streptomyces atratus</name>
    <dbReference type="NCBI Taxonomy" id="1893"/>
    <lineage>
        <taxon>Bacteria</taxon>
        <taxon>Bacillati</taxon>
        <taxon>Actinomycetota</taxon>
        <taxon>Actinomycetes</taxon>
        <taxon>Kitasatosporales</taxon>
        <taxon>Streptomycetaceae</taxon>
        <taxon>Streptomyces</taxon>
    </lineage>
</organism>
<dbReference type="Pfam" id="PF00484">
    <property type="entry name" value="Pro_CA"/>
    <property type="match status" value="1"/>
</dbReference>
<feature type="domain" description="SLC26A/SulP transporter" evidence="10">
    <location>
        <begin position="42"/>
        <end position="292"/>
    </location>
</feature>
<dbReference type="GO" id="GO:0016020">
    <property type="term" value="C:membrane"/>
    <property type="evidence" value="ECO:0007669"/>
    <property type="project" value="UniProtKB-SubCell"/>
</dbReference>
<feature type="transmembrane region" description="Helical" evidence="9">
    <location>
        <begin position="44"/>
        <end position="64"/>
    </location>
</feature>
<dbReference type="Pfam" id="PF00916">
    <property type="entry name" value="Sulfate_transp"/>
    <property type="match status" value="2"/>
</dbReference>
<feature type="region of interest" description="Disordered" evidence="8">
    <location>
        <begin position="870"/>
        <end position="925"/>
    </location>
</feature>
<feature type="region of interest" description="Disordered" evidence="8">
    <location>
        <begin position="588"/>
        <end position="656"/>
    </location>
</feature>
<comment type="subcellular location">
    <subcellularLocation>
        <location evidence="1">Membrane</location>
        <topology evidence="1">Multi-pass membrane protein</topology>
    </subcellularLocation>
</comment>
<dbReference type="GeneID" id="95520579"/>
<gene>
    <name evidence="11" type="ORF">C5746_19195</name>
</gene>
<sequence>MSACVPTRHDHTSRSSRPPRASGIKRPHSPPPRDGRFRIAGADLSASITVFLLAVPMSLGLAVAMDAPLEAGLISAAIGGIVAGLLGGTPLQVSGPSAGLTVVTAELIQIYGWRTTCAITIGAGLLQILLGSLRAARSALAVSPAIVHGTLAGIGVAIALAQLHIVLGGSPQSSAVANALALPDQLGRVSPAAPLIGVLTIAVLILWPRIPGRIGRVVRRIPAALAAVVTATVVAAITAPGIARVDLPSWRSHALPEMPHGPVLALATAVLTVMLVASLESLLASVAVDKLSADRAGGQAAARPKADSTSASSSSPVSVSGPVSPSALAQGRPGPACPSLPDPPVRRSDLDRELRAQGIANTLSGLVGGLAVSGGAVRSSANVRAGATGRASTVLHGVWVLLAAGLLVAALEQIPLAALAALVMMVGIQMVSFAHIRNVHKHREFLVYGATITGVLLFGVLKGVVIGIAVAVAVAMHRLARTRITVTEQGGQHLVVVRGQLTFLAVPRLSRALARLPQDGDAVVELDGFFMDHAAYETIQDWSIAQTAHGGRVVFTGRSGGRIAEPASAAHSCCRPWTPWRNHHCHDRPGQTPETHHARLDTGRAPDCGSGSVDDRSPEQHTSHDTSGAHSAPGPAGSPTAAPRRTGGNRLFSGLSSFQRNTAPLVREELARLAREGQRPSQLFITCADSRLVTSMITASGPGDLFTVRNIGNLVPPPDAESSDHSVGAAIEYAVDVLKVESITVCGHSGCGAMQALLGAKPDPDTPLTSLWRWLRHGLPSLKRMESRHHAWARISGRLPADAVEQLCLTNVVQQLDHLRAHGSVARRLAEGTLQLHGMYFHVGEAQAYLLAEGASDGLTLDEVFNRVDPGDAHASSDSHTPADAHALAGSHTPSDSRSPGDADAPSPTAPGDPAGSGELERTGV</sequence>
<dbReference type="GO" id="GO:0004089">
    <property type="term" value="F:carbonate dehydratase activity"/>
    <property type="evidence" value="ECO:0007669"/>
    <property type="project" value="InterPro"/>
</dbReference>
<feature type="compositionally biased region" description="Basic and acidic residues" evidence="8">
    <location>
        <begin position="594"/>
        <end position="604"/>
    </location>
</feature>
<feature type="compositionally biased region" description="Low complexity" evidence="8">
    <location>
        <begin position="626"/>
        <end position="646"/>
    </location>
</feature>
<dbReference type="InterPro" id="IPR001765">
    <property type="entry name" value="Carbonic_anhydrase"/>
</dbReference>
<feature type="region of interest" description="Disordered" evidence="8">
    <location>
        <begin position="299"/>
        <end position="347"/>
    </location>
</feature>
<feature type="binding site" evidence="7">
    <location>
        <position position="689"/>
    </location>
    <ligand>
        <name>Zn(2+)</name>
        <dbReference type="ChEBI" id="CHEBI:29105"/>
    </ligand>
</feature>
<accession>A0A2Z5JED3</accession>
<dbReference type="SUPFAM" id="SSF53056">
    <property type="entry name" value="beta-carbonic anhydrase, cab"/>
    <property type="match status" value="1"/>
</dbReference>
<evidence type="ECO:0000256" key="4">
    <source>
        <dbReference type="ARBA" id="ARBA00022989"/>
    </source>
</evidence>
<feature type="compositionally biased region" description="Basic and acidic residues" evidence="8">
    <location>
        <begin position="870"/>
        <end position="883"/>
    </location>
</feature>
<evidence type="ECO:0000256" key="6">
    <source>
        <dbReference type="ARBA" id="ARBA00024993"/>
    </source>
</evidence>
<dbReference type="InterPro" id="IPR001902">
    <property type="entry name" value="SLC26A/SulP_fam"/>
</dbReference>
<feature type="region of interest" description="Disordered" evidence="8">
    <location>
        <begin position="1"/>
        <end position="34"/>
    </location>
</feature>
<reference evidence="11 12" key="1">
    <citation type="journal article" date="2018" name="Front. Microbiol.">
        <title>Genome Sequencing of Streptomyces atratus SCSIOZH16 and Activation Production of Nocardamine via Metabolic Engineering.</title>
        <authorList>
            <person name="Li Y."/>
            <person name="Zhang C."/>
            <person name="Liu C."/>
            <person name="Ju J."/>
            <person name="Ma J."/>
        </authorList>
    </citation>
    <scope>NUCLEOTIDE SEQUENCE [LARGE SCALE GENOMIC DNA]</scope>
    <source>
        <strain evidence="11 12">SCSIO_ZH16</strain>
    </source>
</reference>
<feature type="compositionally biased region" description="Low complexity" evidence="8">
    <location>
        <begin position="307"/>
        <end position="327"/>
    </location>
</feature>
<feature type="transmembrane region" description="Helical" evidence="9">
    <location>
        <begin position="417"/>
        <end position="434"/>
    </location>
</feature>
<evidence type="ECO:0000256" key="9">
    <source>
        <dbReference type="SAM" id="Phobius"/>
    </source>
</evidence>
<proteinExistence type="inferred from homology"/>
<feature type="domain" description="SLC26A/SulP transporter" evidence="10">
    <location>
        <begin position="348"/>
        <end position="448"/>
    </location>
</feature>
<evidence type="ECO:0000313" key="12">
    <source>
        <dbReference type="Proteomes" id="UP000252698"/>
    </source>
</evidence>
<keyword evidence="7" id="KW-0862">Zinc</keyword>
<dbReference type="Gene3D" id="3.40.1050.10">
    <property type="entry name" value="Carbonic anhydrase"/>
    <property type="match status" value="1"/>
</dbReference>
<keyword evidence="4 9" id="KW-1133">Transmembrane helix</keyword>
<comment type="cofactor">
    <cofactor evidence="7">
        <name>Zn(2+)</name>
        <dbReference type="ChEBI" id="CHEBI:29105"/>
    </cofactor>
    <text evidence="7">Binds 1 zinc ion per subunit.</text>
</comment>
<evidence type="ECO:0000256" key="3">
    <source>
        <dbReference type="ARBA" id="ARBA00022692"/>
    </source>
</evidence>
<feature type="compositionally biased region" description="Basic and acidic residues" evidence="8">
    <location>
        <begin position="613"/>
        <end position="624"/>
    </location>
</feature>
<feature type="binding site" evidence="7">
    <location>
        <position position="748"/>
    </location>
    <ligand>
        <name>Zn(2+)</name>
        <dbReference type="ChEBI" id="CHEBI:29105"/>
    </ligand>
</feature>
<dbReference type="Proteomes" id="UP000252698">
    <property type="component" value="Chromosome"/>
</dbReference>
<comment type="similarity">
    <text evidence="2">Belongs to the beta-class carbonic anhydrase family.</text>
</comment>
<feature type="transmembrane region" description="Helical" evidence="9">
    <location>
        <begin position="222"/>
        <end position="243"/>
    </location>
</feature>
<dbReference type="InterPro" id="IPR036874">
    <property type="entry name" value="Carbonic_anhydrase_sf"/>
</dbReference>
<evidence type="ECO:0000256" key="5">
    <source>
        <dbReference type="ARBA" id="ARBA00023136"/>
    </source>
</evidence>
<keyword evidence="7" id="KW-0479">Metal-binding</keyword>
<dbReference type="AlphaFoldDB" id="A0A2Z5JED3"/>
<evidence type="ECO:0000259" key="10">
    <source>
        <dbReference type="Pfam" id="PF00916"/>
    </source>
</evidence>
<feature type="transmembrane region" description="Helical" evidence="9">
    <location>
        <begin position="263"/>
        <end position="288"/>
    </location>
</feature>
<feature type="binding site" evidence="7">
    <location>
        <position position="687"/>
    </location>
    <ligand>
        <name>Zn(2+)</name>
        <dbReference type="ChEBI" id="CHEBI:29105"/>
    </ligand>
</feature>
<comment type="function">
    <text evidence="6">Catalyzes the reversible hydration of carbon dioxide to form bicarbonate.</text>
</comment>
<evidence type="ECO:0000256" key="2">
    <source>
        <dbReference type="ARBA" id="ARBA00006217"/>
    </source>
</evidence>
<evidence type="ECO:0000256" key="1">
    <source>
        <dbReference type="ARBA" id="ARBA00004141"/>
    </source>
</evidence>
<dbReference type="EMBL" id="CP027306">
    <property type="protein sequence ID" value="AXE78692.1"/>
    <property type="molecule type" value="Genomic_DNA"/>
</dbReference>
<feature type="transmembrane region" description="Helical" evidence="9">
    <location>
        <begin position="111"/>
        <end position="133"/>
    </location>
</feature>
<keyword evidence="5 9" id="KW-0472">Membrane</keyword>
<feature type="transmembrane region" description="Helical" evidence="9">
    <location>
        <begin position="192"/>
        <end position="210"/>
    </location>
</feature>
<evidence type="ECO:0000313" key="11">
    <source>
        <dbReference type="EMBL" id="AXE78692.1"/>
    </source>
</evidence>
<evidence type="ECO:0000256" key="7">
    <source>
        <dbReference type="PIRSR" id="PIRSR601765-1"/>
    </source>
</evidence>
<feature type="binding site" evidence="7">
    <location>
        <position position="751"/>
    </location>
    <ligand>
        <name>Zn(2+)</name>
        <dbReference type="ChEBI" id="CHEBI:29105"/>
    </ligand>
</feature>
<dbReference type="KEGG" id="sata:C5746_19195"/>